<accession>A0A9D4DAT4</accession>
<dbReference type="Proteomes" id="UP000828390">
    <property type="component" value="Unassembled WGS sequence"/>
</dbReference>
<proteinExistence type="predicted"/>
<dbReference type="EMBL" id="JAIWYP010000002">
    <property type="protein sequence ID" value="KAH3875980.1"/>
    <property type="molecule type" value="Genomic_DNA"/>
</dbReference>
<gene>
    <name evidence="2" type="ORF">DPMN_039259</name>
    <name evidence="1" type="ORF">DPMN_047679</name>
</gene>
<evidence type="ECO:0000313" key="1">
    <source>
        <dbReference type="EMBL" id="KAH3740961.1"/>
    </source>
</evidence>
<evidence type="ECO:0000313" key="2">
    <source>
        <dbReference type="EMBL" id="KAH3875980.1"/>
    </source>
</evidence>
<reference evidence="1" key="2">
    <citation type="submission" date="2020-11" db="EMBL/GenBank/DDBJ databases">
        <authorList>
            <person name="McCartney M.A."/>
            <person name="Auch B."/>
            <person name="Kono T."/>
            <person name="Mallez S."/>
            <person name="Becker A."/>
            <person name="Gohl D.M."/>
            <person name="Silverstein K.A.T."/>
            <person name="Koren S."/>
            <person name="Bechman K.B."/>
            <person name="Herman A."/>
            <person name="Abrahante J.E."/>
            <person name="Garbe J."/>
        </authorList>
    </citation>
    <scope>NUCLEOTIDE SEQUENCE</scope>
    <source>
        <strain evidence="1">Duluth1</strain>
        <tissue evidence="1">Whole animal</tissue>
    </source>
</reference>
<name>A0A9D4DAT4_DREPO</name>
<reference evidence="1" key="1">
    <citation type="journal article" date="2019" name="bioRxiv">
        <title>The Genome of the Zebra Mussel, Dreissena polymorpha: A Resource for Invasive Species Research.</title>
        <authorList>
            <person name="McCartney M.A."/>
            <person name="Auch B."/>
            <person name="Kono T."/>
            <person name="Mallez S."/>
            <person name="Zhang Y."/>
            <person name="Obille A."/>
            <person name="Becker A."/>
            <person name="Abrahante J.E."/>
            <person name="Garbe J."/>
            <person name="Badalamenti J.P."/>
            <person name="Herman A."/>
            <person name="Mangelson H."/>
            <person name="Liachko I."/>
            <person name="Sullivan S."/>
            <person name="Sone E.D."/>
            <person name="Koren S."/>
            <person name="Silverstein K.A.T."/>
            <person name="Beckman K.B."/>
            <person name="Gohl D.M."/>
        </authorList>
    </citation>
    <scope>NUCLEOTIDE SEQUENCE</scope>
    <source>
        <strain evidence="1">Duluth1</strain>
        <tissue evidence="1">Whole animal</tissue>
    </source>
</reference>
<protein>
    <submittedName>
        <fullName evidence="1">Uncharacterized protein</fullName>
    </submittedName>
</protein>
<dbReference type="AlphaFoldDB" id="A0A9D4DAT4"/>
<sequence>MVSSTMVCTTGPTTRVTGGNQACTPRYVTWAITCAEFRNLTYKTNSAEHRRRVPTSETQW</sequence>
<comment type="caution">
    <text evidence="1">The sequence shown here is derived from an EMBL/GenBank/DDBJ whole genome shotgun (WGS) entry which is preliminary data.</text>
</comment>
<organism evidence="1 3">
    <name type="scientific">Dreissena polymorpha</name>
    <name type="common">Zebra mussel</name>
    <name type="synonym">Mytilus polymorpha</name>
    <dbReference type="NCBI Taxonomy" id="45954"/>
    <lineage>
        <taxon>Eukaryota</taxon>
        <taxon>Metazoa</taxon>
        <taxon>Spiralia</taxon>
        <taxon>Lophotrochozoa</taxon>
        <taxon>Mollusca</taxon>
        <taxon>Bivalvia</taxon>
        <taxon>Autobranchia</taxon>
        <taxon>Heteroconchia</taxon>
        <taxon>Euheterodonta</taxon>
        <taxon>Imparidentia</taxon>
        <taxon>Neoheterodontei</taxon>
        <taxon>Myida</taxon>
        <taxon>Dreissenoidea</taxon>
        <taxon>Dreissenidae</taxon>
        <taxon>Dreissena</taxon>
    </lineage>
</organism>
<evidence type="ECO:0000313" key="3">
    <source>
        <dbReference type="Proteomes" id="UP000828390"/>
    </source>
</evidence>
<dbReference type="EMBL" id="JAIWYP010000011">
    <property type="protein sequence ID" value="KAH3740961.1"/>
    <property type="molecule type" value="Genomic_DNA"/>
</dbReference>
<keyword evidence="3" id="KW-1185">Reference proteome</keyword>